<evidence type="ECO:0000313" key="2">
    <source>
        <dbReference type="Proteomes" id="UP000643672"/>
    </source>
</evidence>
<dbReference type="Proteomes" id="UP000643672">
    <property type="component" value="Unassembled WGS sequence"/>
</dbReference>
<proteinExistence type="predicted"/>
<dbReference type="EMBL" id="CAESAQ020000043">
    <property type="protein sequence ID" value="CAB5497663.1"/>
    <property type="molecule type" value="Genomic_DNA"/>
</dbReference>
<keyword evidence="2" id="KW-1185">Reference proteome</keyword>
<sequence>MLFKWRTPPKTPIQFMKSIKQHLFHPKIHQIAGYSPYFWLKNALFSNFPKSHWGF</sequence>
<evidence type="ECO:0000313" key="1">
    <source>
        <dbReference type="EMBL" id="CAB5497663.1"/>
    </source>
</evidence>
<name>A0A8H8XD73_9GAMM</name>
<dbReference type="AlphaFoldDB" id="A0A8H8XD73"/>
<accession>A0A8H8XD73</accession>
<protein>
    <submittedName>
        <fullName evidence="1">Uncharacterized protein</fullName>
    </submittedName>
</protein>
<comment type="caution">
    <text evidence="1">The sequence shown here is derived from an EMBL/GenBank/DDBJ whole genome shotgun (WGS) entry which is preliminary data.</text>
</comment>
<organism evidence="1 2">
    <name type="scientific">Bathymodiolus thermophilus thioautotrophic gill symbiont</name>
    <dbReference type="NCBI Taxonomy" id="2360"/>
    <lineage>
        <taxon>Bacteria</taxon>
        <taxon>Pseudomonadati</taxon>
        <taxon>Pseudomonadota</taxon>
        <taxon>Gammaproteobacteria</taxon>
        <taxon>sulfur-oxidizing symbionts</taxon>
    </lineage>
</organism>
<reference evidence="1 2" key="1">
    <citation type="submission" date="2020-05" db="EMBL/GenBank/DDBJ databases">
        <authorList>
            <person name="Petersen J."/>
            <person name="Sayavedra L."/>
        </authorList>
    </citation>
    <scope>NUCLEOTIDE SEQUENCE [LARGE SCALE GENOMIC DNA]</scope>
    <source>
        <strain evidence="1">B thermophilus SOXS</strain>
    </source>
</reference>
<gene>
    <name evidence="1" type="ORF">THERMOS_708</name>
</gene>